<dbReference type="Proteomes" id="UP001596328">
    <property type="component" value="Unassembled WGS sequence"/>
</dbReference>
<accession>A0ABD5RZ24</accession>
<name>A0ABD5RZ24_9EURY</name>
<evidence type="ECO:0000313" key="2">
    <source>
        <dbReference type="Proteomes" id="UP001596328"/>
    </source>
</evidence>
<comment type="caution">
    <text evidence="1">The sequence shown here is derived from an EMBL/GenBank/DDBJ whole genome shotgun (WGS) entry which is preliminary data.</text>
</comment>
<protein>
    <recommendedName>
        <fullName evidence="3">CHAT domain-containing protein</fullName>
    </recommendedName>
</protein>
<dbReference type="AlphaFoldDB" id="A0ABD5RZ24"/>
<sequence length="677" mass="74545">MIEVVSTEEGFRAVDARKNSVEVVAEGWTPETVDASVPSPTDTHLTGTATTLRFPPAFVSVTRLDDDETFELGSETGPLELPSGDYLLRISGNVITYVRVRGAVTVAKPDYDATVLSFPEPTEVTVGFRSRVQSPPGTITVPRTPEGVATALTYLSASNRTSTPDRSFPTMRGHPPLVEFGEEANVPTFFQGEASDDLELLLPPRLDYLFPAASLSQYLGTTVTVEEGTTPRLRTPTRERELGNLPCFERKAADLLRRTFLLDCLVRNVGPYGTDLAEMRHLETLSLDPDELYRTTLAERLDAYLDAPFERVDDELPEWHLSMYVDPSYDHVEVLPYLLASLPNVFLARSDPLPGGERLSRSLDDFYRTSGDDTVAVDLVKPRLGPGRVHGWLAEGAPIDVFKSVPAAYPNQRKYGGRGEEQISVVAVLNDSEMVGEHGEAARIYRERATDLDLDIAVRERLSTAELARVFESSHDLVHYIGHCEESGLRCPDGNLSMSSLGESNAQTFFLNACGSFHEGVALVEKGSVAGGVTFNKVLDADAARVGTGFARLLMHGFCLERALDLARRRIMMGKDYTVVGDGTHVLTQSENFIPVTIRLQSRPDGLYDAEVEAFSSTKFGGYYQPHVASSDRSHLHGNSVQFTLDREELARVLERANAPVVYDGDLHWSESLANRL</sequence>
<dbReference type="EMBL" id="JBHSWU010000117">
    <property type="protein sequence ID" value="MFC6724183.1"/>
    <property type="molecule type" value="Genomic_DNA"/>
</dbReference>
<organism evidence="1 2">
    <name type="scientific">Halobium palmae</name>
    <dbReference type="NCBI Taxonomy" id="1776492"/>
    <lineage>
        <taxon>Archaea</taxon>
        <taxon>Methanobacteriati</taxon>
        <taxon>Methanobacteriota</taxon>
        <taxon>Stenosarchaea group</taxon>
        <taxon>Halobacteria</taxon>
        <taxon>Halobacteriales</taxon>
        <taxon>Haloferacaceae</taxon>
        <taxon>Halobium</taxon>
    </lineage>
</organism>
<proteinExistence type="predicted"/>
<reference evidence="1 2" key="1">
    <citation type="journal article" date="2019" name="Int. J. Syst. Evol. Microbiol.">
        <title>The Global Catalogue of Microorganisms (GCM) 10K type strain sequencing project: providing services to taxonomists for standard genome sequencing and annotation.</title>
        <authorList>
            <consortium name="The Broad Institute Genomics Platform"/>
            <consortium name="The Broad Institute Genome Sequencing Center for Infectious Disease"/>
            <person name="Wu L."/>
            <person name="Ma J."/>
        </authorList>
    </citation>
    <scope>NUCLEOTIDE SEQUENCE [LARGE SCALE GENOMIC DNA]</scope>
    <source>
        <strain evidence="1 2">NBRC 111368</strain>
    </source>
</reference>
<keyword evidence="2" id="KW-1185">Reference proteome</keyword>
<gene>
    <name evidence="1" type="ORF">ACFQE1_07300</name>
</gene>
<evidence type="ECO:0008006" key="3">
    <source>
        <dbReference type="Google" id="ProtNLM"/>
    </source>
</evidence>
<evidence type="ECO:0000313" key="1">
    <source>
        <dbReference type="EMBL" id="MFC6724183.1"/>
    </source>
</evidence>